<feature type="region of interest" description="Disordered" evidence="9">
    <location>
        <begin position="434"/>
        <end position="457"/>
    </location>
</feature>
<dbReference type="AlphaFoldDB" id="A0A8B7Z6S7"/>
<evidence type="ECO:0000256" key="3">
    <source>
        <dbReference type="ARBA" id="ARBA00022448"/>
    </source>
</evidence>
<feature type="transmembrane region" description="Helical" evidence="10">
    <location>
        <begin position="515"/>
        <end position="538"/>
    </location>
</feature>
<dbReference type="InterPro" id="IPR013525">
    <property type="entry name" value="ABC2_TM"/>
</dbReference>
<comment type="similarity">
    <text evidence="2">Belongs to the ABC transporter superfamily. ABCG family. Eye pigment precursor importer (TC 3.A.1.204) subfamily.</text>
</comment>
<evidence type="ECO:0000256" key="5">
    <source>
        <dbReference type="ARBA" id="ARBA00022741"/>
    </source>
</evidence>
<accession>A0A8B7Z6S7</accession>
<comment type="subcellular location">
    <subcellularLocation>
        <location evidence="1">Membrane</location>
        <topology evidence="1">Multi-pass membrane protein</topology>
    </subcellularLocation>
</comment>
<dbReference type="RefSeq" id="XP_022100661.1">
    <property type="nucleotide sequence ID" value="XM_022244969.1"/>
</dbReference>
<dbReference type="Proteomes" id="UP000694845">
    <property type="component" value="Unplaced"/>
</dbReference>
<dbReference type="GO" id="GO:0005524">
    <property type="term" value="F:ATP binding"/>
    <property type="evidence" value="ECO:0007669"/>
    <property type="project" value="UniProtKB-KW"/>
</dbReference>
<feature type="transmembrane region" description="Helical" evidence="10">
    <location>
        <begin position="717"/>
        <end position="739"/>
    </location>
</feature>
<keyword evidence="5" id="KW-0547">Nucleotide-binding</keyword>
<dbReference type="Gene3D" id="3.40.50.300">
    <property type="entry name" value="P-loop containing nucleotide triphosphate hydrolases"/>
    <property type="match status" value="1"/>
</dbReference>
<organism evidence="12 15">
    <name type="scientific">Acanthaster planci</name>
    <name type="common">Crown-of-thorns starfish</name>
    <dbReference type="NCBI Taxonomy" id="133434"/>
    <lineage>
        <taxon>Eukaryota</taxon>
        <taxon>Metazoa</taxon>
        <taxon>Echinodermata</taxon>
        <taxon>Eleutherozoa</taxon>
        <taxon>Asterozoa</taxon>
        <taxon>Asteroidea</taxon>
        <taxon>Valvatacea</taxon>
        <taxon>Valvatida</taxon>
        <taxon>Acanthasteridae</taxon>
        <taxon>Acanthaster</taxon>
    </lineage>
</organism>
<feature type="compositionally biased region" description="Polar residues" evidence="9">
    <location>
        <begin position="368"/>
        <end position="378"/>
    </location>
</feature>
<dbReference type="Pfam" id="PF01061">
    <property type="entry name" value="ABC2_membrane"/>
    <property type="match status" value="1"/>
</dbReference>
<feature type="compositionally biased region" description="Polar residues" evidence="9">
    <location>
        <begin position="336"/>
        <end position="357"/>
    </location>
</feature>
<protein>
    <submittedName>
        <fullName evidence="13 14">ABC transporter G family member 21-like isoform X1</fullName>
    </submittedName>
</protein>
<evidence type="ECO:0000256" key="9">
    <source>
        <dbReference type="SAM" id="MobiDB-lite"/>
    </source>
</evidence>
<dbReference type="PROSITE" id="PS00211">
    <property type="entry name" value="ABC_TRANSPORTER_1"/>
    <property type="match status" value="1"/>
</dbReference>
<dbReference type="GO" id="GO:0140359">
    <property type="term" value="F:ABC-type transporter activity"/>
    <property type="evidence" value="ECO:0007669"/>
    <property type="project" value="InterPro"/>
</dbReference>
<evidence type="ECO:0000313" key="12">
    <source>
        <dbReference type="Proteomes" id="UP000694845"/>
    </source>
</evidence>
<reference evidence="13 14" key="1">
    <citation type="submission" date="2025-04" db="UniProtKB">
        <authorList>
            <consortium name="RefSeq"/>
        </authorList>
    </citation>
    <scope>IDENTIFICATION</scope>
</reference>
<evidence type="ECO:0000256" key="4">
    <source>
        <dbReference type="ARBA" id="ARBA00022692"/>
    </source>
</evidence>
<gene>
    <name evidence="13 14 15" type="primary">LOC110984613</name>
</gene>
<dbReference type="Pfam" id="PF00005">
    <property type="entry name" value="ABC_tran"/>
    <property type="match status" value="1"/>
</dbReference>
<feature type="transmembrane region" description="Helical" evidence="10">
    <location>
        <begin position="626"/>
        <end position="645"/>
    </location>
</feature>
<keyword evidence="12" id="KW-1185">Reference proteome</keyword>
<feature type="compositionally biased region" description="Basic and acidic residues" evidence="9">
    <location>
        <begin position="291"/>
        <end position="308"/>
    </location>
</feature>
<evidence type="ECO:0000256" key="8">
    <source>
        <dbReference type="ARBA" id="ARBA00023136"/>
    </source>
</evidence>
<evidence type="ECO:0000259" key="11">
    <source>
        <dbReference type="PROSITE" id="PS50893"/>
    </source>
</evidence>
<evidence type="ECO:0000256" key="7">
    <source>
        <dbReference type="ARBA" id="ARBA00022989"/>
    </source>
</evidence>
<dbReference type="InterPro" id="IPR003439">
    <property type="entry name" value="ABC_transporter-like_ATP-bd"/>
</dbReference>
<keyword evidence="4 10" id="KW-0812">Transmembrane</keyword>
<dbReference type="OrthoDB" id="66620at2759"/>
<feature type="transmembrane region" description="Helical" evidence="10">
    <location>
        <begin position="482"/>
        <end position="503"/>
    </location>
</feature>
<dbReference type="Pfam" id="PF19055">
    <property type="entry name" value="ABC2_membrane_7"/>
    <property type="match status" value="1"/>
</dbReference>
<dbReference type="InterPro" id="IPR050352">
    <property type="entry name" value="ABCG_transporters"/>
</dbReference>
<feature type="region of interest" description="Disordered" evidence="9">
    <location>
        <begin position="284"/>
        <end position="308"/>
    </location>
</feature>
<dbReference type="OMA" id="NMQIVEF"/>
<keyword evidence="3" id="KW-0813">Transport</keyword>
<proteinExistence type="inferred from homology"/>
<feature type="compositionally biased region" description="Basic residues" evidence="9">
    <location>
        <begin position="434"/>
        <end position="443"/>
    </location>
</feature>
<dbReference type="SMART" id="SM00382">
    <property type="entry name" value="AAA"/>
    <property type="match status" value="1"/>
</dbReference>
<evidence type="ECO:0000313" key="14">
    <source>
        <dbReference type="RefSeq" id="XP_022100661.1"/>
    </source>
</evidence>
<keyword evidence="6" id="KW-0067">ATP-binding</keyword>
<feature type="region of interest" description="Disordered" evidence="9">
    <location>
        <begin position="324"/>
        <end position="402"/>
    </location>
</feature>
<keyword evidence="8 10" id="KW-0472">Membrane</keyword>
<dbReference type="InterPro" id="IPR017871">
    <property type="entry name" value="ABC_transporter-like_CS"/>
</dbReference>
<feature type="domain" description="ABC transporter" evidence="11">
    <location>
        <begin position="8"/>
        <end position="246"/>
    </location>
</feature>
<dbReference type="GO" id="GO:0005886">
    <property type="term" value="C:plasma membrane"/>
    <property type="evidence" value="ECO:0007669"/>
    <property type="project" value="TreeGrafter"/>
</dbReference>
<evidence type="ECO:0000313" key="13">
    <source>
        <dbReference type="RefSeq" id="XP_022100660.1"/>
    </source>
</evidence>
<dbReference type="GO" id="GO:0016887">
    <property type="term" value="F:ATP hydrolysis activity"/>
    <property type="evidence" value="ECO:0007669"/>
    <property type="project" value="InterPro"/>
</dbReference>
<feature type="transmembrane region" description="Helical" evidence="10">
    <location>
        <begin position="559"/>
        <end position="584"/>
    </location>
</feature>
<evidence type="ECO:0000256" key="6">
    <source>
        <dbReference type="ARBA" id="ARBA00022840"/>
    </source>
</evidence>
<evidence type="ECO:0000256" key="2">
    <source>
        <dbReference type="ARBA" id="ARBA00005814"/>
    </source>
</evidence>
<dbReference type="FunFam" id="3.40.50.300:FF:001276">
    <property type="entry name" value="Uncharacterized protein, isoform A"/>
    <property type="match status" value="1"/>
</dbReference>
<dbReference type="GeneID" id="110984613"/>
<dbReference type="PANTHER" id="PTHR48041">
    <property type="entry name" value="ABC TRANSPORTER G FAMILY MEMBER 28"/>
    <property type="match status" value="1"/>
</dbReference>
<evidence type="ECO:0000313" key="15">
    <source>
        <dbReference type="RefSeq" id="XP_022100662.1"/>
    </source>
</evidence>
<dbReference type="RefSeq" id="XP_022100660.1">
    <property type="nucleotide sequence ID" value="XM_022244968.1"/>
</dbReference>
<keyword evidence="7 10" id="KW-1133">Transmembrane helix</keyword>
<dbReference type="KEGG" id="aplc:110984613"/>
<feature type="compositionally biased region" description="Polar residues" evidence="9">
    <location>
        <begin position="386"/>
        <end position="395"/>
    </location>
</feature>
<dbReference type="SUPFAM" id="SSF52540">
    <property type="entry name" value="P-loop containing nucleoside triphosphate hydrolases"/>
    <property type="match status" value="1"/>
</dbReference>
<dbReference type="InterPro" id="IPR003593">
    <property type="entry name" value="AAA+_ATPase"/>
</dbReference>
<dbReference type="CDD" id="cd03213">
    <property type="entry name" value="ABCG_EPDR"/>
    <property type="match status" value="1"/>
</dbReference>
<feature type="transmembrane region" description="Helical" evidence="10">
    <location>
        <begin position="596"/>
        <end position="619"/>
    </location>
</feature>
<evidence type="ECO:0000256" key="1">
    <source>
        <dbReference type="ARBA" id="ARBA00004141"/>
    </source>
</evidence>
<name>A0A8B7Z6S7_ACAPL</name>
<evidence type="ECO:0000256" key="10">
    <source>
        <dbReference type="SAM" id="Phobius"/>
    </source>
</evidence>
<sequence length="746" mass="84162">MVKHGATLRFDNIHLSVKNSTILHDVSGKAEPGKLLALLGPSGSGKTTLLHVISGRVVTQNFGTVRLNDAPLTKAQRRKIALVLQDDIFFANLTLRETLLFTARLRLPSSMPYKAKIERVNEIVDTLDLNKCLDTRIGDYLHRGVSGGEKKRANIACELLTDPAVLILDEPTSGLDSTTSLQLVRNLKTYAEKTHKTVVMSIHQPSSQIFHLFDRLMLLAEGQVIYFGEANQALNYFASLGLHCEPNFNPADFLMDKAKGNEDEMSILFEAAKQKSWSVVRLTSRGSQTPDWRRPPQSDQSQLDHNDTPLDEYYHIGIRHHHSVPPTQRIRPVRHSSPNFSQITTSTGKSISFSRLPSINAPRPLSPKSLNQSPSPEHSSTRRPRATSQVSSSSDVGRRERRNTVVTISGVFGGYHSGVMSELSFPDSHRPPRFRLKPLRSRRVSTSSRNEESDASPKWPTTFFDQLHTLTQRNFKQSRDIFLSKFLIVKNVLLAVVVGLLWFQMSHDEVRINDIRGYFFFGLVYWGFESMFLVMNAFPAERTVVNKERLSGAYRLSAYYLAKMLSELPLTLIMPSIYFIITYWMAGLNANPQAFIASWCAMLVNVLVGESIGLAISAYAPSIQEAVVIVSVYMLTTLILGGFYIEQLPPWLEWTSYLSYTFYFFTLQMQFEFGLNGEPLKCREVNSVFEACHQSPNVTYVDSVEVLDQIKLLPLSLASICGIVVGFFVFFRLLGYIILRFIRTPV</sequence>
<dbReference type="InterPro" id="IPR043926">
    <property type="entry name" value="ABCG_dom"/>
</dbReference>
<dbReference type="RefSeq" id="XP_022100662.1">
    <property type="nucleotide sequence ID" value="XM_022244970.1"/>
</dbReference>
<dbReference type="InterPro" id="IPR027417">
    <property type="entry name" value="P-loop_NTPase"/>
</dbReference>
<dbReference type="PROSITE" id="PS50893">
    <property type="entry name" value="ABC_TRANSPORTER_2"/>
    <property type="match status" value="1"/>
</dbReference>
<dbReference type="PANTHER" id="PTHR48041:SF63">
    <property type="entry name" value="EARLY GENE AT 23, ISOFORM C"/>
    <property type="match status" value="1"/>
</dbReference>